<dbReference type="eggNOG" id="KOG0543">
    <property type="taxonomic scope" value="Eukaryota"/>
</dbReference>
<proteinExistence type="predicted"/>
<evidence type="ECO:0000313" key="4">
    <source>
        <dbReference type="EMBL" id="OUS45863.1"/>
    </source>
</evidence>
<protein>
    <submittedName>
        <fullName evidence="4">Ah receptor interacting protein</fullName>
    </submittedName>
</protein>
<dbReference type="SUPFAM" id="SSF48452">
    <property type="entry name" value="TPR-like"/>
    <property type="match status" value="1"/>
</dbReference>
<reference evidence="4" key="1">
    <citation type="submission" date="2017-04" db="EMBL/GenBank/DDBJ databases">
        <title>Population genomics of picophytoplankton unveils novel chromosome hypervariability.</title>
        <authorList>
            <consortium name="DOE Joint Genome Institute"/>
            <person name="Blanc-Mathieu R."/>
            <person name="Krasovec M."/>
            <person name="Hebrard M."/>
            <person name="Yau S."/>
            <person name="Desgranges E."/>
            <person name="Martin J."/>
            <person name="Schackwitz W."/>
            <person name="Kuo A."/>
            <person name="Salin G."/>
            <person name="Donnadieu C."/>
            <person name="Desdevises Y."/>
            <person name="Sanchez-Ferandin S."/>
            <person name="Moreau H."/>
            <person name="Rivals E."/>
            <person name="Grigoriev I.V."/>
            <person name="Grimsley N."/>
            <person name="Eyre-Walker A."/>
            <person name="Piganeau G."/>
        </authorList>
    </citation>
    <scope>NUCLEOTIDE SEQUENCE [LARGE SCALE GENOMIC DNA]</scope>
    <source>
        <strain evidence="4">RCC 1115</strain>
    </source>
</reference>
<dbReference type="InterPro" id="IPR039663">
    <property type="entry name" value="AIP/AIPL1/TTC9"/>
</dbReference>
<organism evidence="4">
    <name type="scientific">Ostreococcus tauri</name>
    <name type="common">Marine green alga</name>
    <dbReference type="NCBI Taxonomy" id="70448"/>
    <lineage>
        <taxon>Eukaryota</taxon>
        <taxon>Viridiplantae</taxon>
        <taxon>Chlorophyta</taxon>
        <taxon>Mamiellophyceae</taxon>
        <taxon>Mamiellales</taxon>
        <taxon>Bathycoccaceae</taxon>
        <taxon>Ostreococcus</taxon>
    </lineage>
</organism>
<dbReference type="EMBL" id="KZ155785">
    <property type="protein sequence ID" value="OUS45863.1"/>
    <property type="molecule type" value="Genomic_DNA"/>
</dbReference>
<evidence type="ECO:0000256" key="2">
    <source>
        <dbReference type="ARBA" id="ARBA00022803"/>
    </source>
</evidence>
<dbReference type="PANTHER" id="PTHR11242:SF0">
    <property type="entry name" value="TPR_REGION DOMAIN-CONTAINING PROTEIN"/>
    <property type="match status" value="1"/>
</dbReference>
<name>A0A1Y5ICS7_OSTTA</name>
<dbReference type="AlphaFoldDB" id="A0A1Y5ICS7"/>
<dbReference type="InterPro" id="IPR011990">
    <property type="entry name" value="TPR-like_helical_dom_sf"/>
</dbReference>
<dbReference type="Gene3D" id="1.25.40.10">
    <property type="entry name" value="Tetratricopeptide repeat domain"/>
    <property type="match status" value="1"/>
</dbReference>
<sequence length="160" mass="17838">MMQLFDKYEVEAREEYVAVHGNLAAAFLRLNEYELVSTHVEYVLRNDENNVKAYYRRGKARLAIGHEDAAREDLLKAKRLTDAAGIKDANITTALRELEQTVRDRERETSAVFRGMFGDSSKVDTSNVAPSGSEPATLESHAPSGGFVSSLITKLMGSRR</sequence>
<gene>
    <name evidence="4" type="ORF">BE221DRAFT_76287</name>
</gene>
<evidence type="ECO:0000256" key="1">
    <source>
        <dbReference type="ARBA" id="ARBA00022737"/>
    </source>
</evidence>
<feature type="region of interest" description="Disordered" evidence="3">
    <location>
        <begin position="123"/>
        <end position="143"/>
    </location>
</feature>
<dbReference type="PANTHER" id="PTHR11242">
    <property type="entry name" value="ARYL HYDROCARBON RECEPTOR INTERACTING PROTEIN RELATED"/>
    <property type="match status" value="1"/>
</dbReference>
<evidence type="ECO:0000256" key="3">
    <source>
        <dbReference type="SAM" id="MobiDB-lite"/>
    </source>
</evidence>
<accession>A0A1Y5ICS7</accession>
<keyword evidence="2" id="KW-0802">TPR repeat</keyword>
<keyword evidence="1" id="KW-0677">Repeat</keyword>
<dbReference type="Proteomes" id="UP000195557">
    <property type="component" value="Unassembled WGS sequence"/>
</dbReference>